<reference evidence="1 2" key="1">
    <citation type="journal article" date="2016" name="Nat. Commun.">
        <title>Thousands of microbial genomes shed light on interconnected biogeochemical processes in an aquifer system.</title>
        <authorList>
            <person name="Anantharaman K."/>
            <person name="Brown C.T."/>
            <person name="Hug L.A."/>
            <person name="Sharon I."/>
            <person name="Castelle C.J."/>
            <person name="Probst A.J."/>
            <person name="Thomas B.C."/>
            <person name="Singh A."/>
            <person name="Wilkins M.J."/>
            <person name="Karaoz U."/>
            <person name="Brodie E.L."/>
            <person name="Williams K.H."/>
            <person name="Hubbard S.S."/>
            <person name="Banfield J.F."/>
        </authorList>
    </citation>
    <scope>NUCLEOTIDE SEQUENCE [LARGE SCALE GENOMIC DNA]</scope>
</reference>
<gene>
    <name evidence="1" type="ORF">A2Z00_04755</name>
</gene>
<proteinExistence type="predicted"/>
<sequence>MTHPEANDRLQQLHLLHTRRAIPDAKWEMMDVPKKLCAIGRAKRSILGKFEPQLFLGPYGEDHEFSDVESFAFTYQRTLCFVLYRRPANPKSLYAIKVVDEKWRKADIYFLRSHTLMPKVRTLDIGDERERRRKIAQNIPLVKIPLDSLRDGSHRISMEDQAKVLSSVVAALLSVCEPKRQQPKETEE</sequence>
<evidence type="ECO:0000313" key="1">
    <source>
        <dbReference type="EMBL" id="OGG11366.1"/>
    </source>
</evidence>
<dbReference type="Proteomes" id="UP000177268">
    <property type="component" value="Unassembled WGS sequence"/>
</dbReference>
<name>A0A1F5ZFT5_9BACT</name>
<dbReference type="EMBL" id="MFIZ01000032">
    <property type="protein sequence ID" value="OGG11366.1"/>
    <property type="molecule type" value="Genomic_DNA"/>
</dbReference>
<protein>
    <submittedName>
        <fullName evidence="1">Uncharacterized protein</fullName>
    </submittedName>
</protein>
<accession>A0A1F5ZFT5</accession>
<organism evidence="1 2">
    <name type="scientific">Candidatus Gottesmanbacteria bacterium RBG_13_45_10</name>
    <dbReference type="NCBI Taxonomy" id="1798370"/>
    <lineage>
        <taxon>Bacteria</taxon>
        <taxon>Candidatus Gottesmaniibacteriota</taxon>
    </lineage>
</organism>
<dbReference type="AlphaFoldDB" id="A0A1F5ZFT5"/>
<comment type="caution">
    <text evidence="1">The sequence shown here is derived from an EMBL/GenBank/DDBJ whole genome shotgun (WGS) entry which is preliminary data.</text>
</comment>
<dbReference type="STRING" id="1798370.A2Z00_04755"/>
<evidence type="ECO:0000313" key="2">
    <source>
        <dbReference type="Proteomes" id="UP000177268"/>
    </source>
</evidence>